<dbReference type="AlphaFoldDB" id="A0A8C6FNX2"/>
<protein>
    <submittedName>
        <fullName evidence="8">Uncharacterized protein</fullName>
    </submittedName>
</protein>
<accession>A0A8C6FNX2</accession>
<sequence length="251" mass="29100">MIIVKVKAISQGCCETQILRCFKAFGKVQYPFSLRSCLLLLLVMSNLLLCQGKLCPSCGPDVSDTSLTSLRDVFTDANRLSHDFHNLSRIIFSEFDEKYAHGKQYHIRSTKSCHTDPYNIPEELEIALHTNNEDLTVWTLVLLYAWNNPLYYLANEVPNVKGVSVAILLRIIEMKNISDKLQEFIQDQFSKSIVPVLQKMHDTRTTWSGLSSLTSSDEDRRHSEFYNLFYCLRRDSLKVDMYIKILWYRVP</sequence>
<dbReference type="GO" id="GO:0005148">
    <property type="term" value="F:prolactin receptor binding"/>
    <property type="evidence" value="ECO:0007669"/>
    <property type="project" value="TreeGrafter"/>
</dbReference>
<reference evidence="8" key="1">
    <citation type="submission" date="2025-08" db="UniProtKB">
        <authorList>
            <consortium name="Ensembl"/>
        </authorList>
    </citation>
    <scope>IDENTIFICATION</scope>
</reference>
<evidence type="ECO:0000256" key="7">
    <source>
        <dbReference type="RuleBase" id="RU003618"/>
    </source>
</evidence>
<dbReference type="GeneTree" id="ENSGT00950000182818"/>
<dbReference type="GO" id="GO:1903489">
    <property type="term" value="P:positive regulation of lactation"/>
    <property type="evidence" value="ECO:0007669"/>
    <property type="project" value="TreeGrafter"/>
</dbReference>
<dbReference type="PANTHER" id="PTHR11417:SF5">
    <property type="entry name" value="PROLACTIN"/>
    <property type="match status" value="1"/>
</dbReference>
<dbReference type="GO" id="GO:0046427">
    <property type="term" value="P:positive regulation of receptor signaling pathway via JAK-STAT"/>
    <property type="evidence" value="ECO:0007669"/>
    <property type="project" value="TreeGrafter"/>
</dbReference>
<evidence type="ECO:0000313" key="8">
    <source>
        <dbReference type="Ensembl" id="ENSMMSP00000019262.1"/>
    </source>
</evidence>
<evidence type="ECO:0000256" key="4">
    <source>
        <dbReference type="ARBA" id="ARBA00022702"/>
    </source>
</evidence>
<dbReference type="PRINTS" id="PR00836">
    <property type="entry name" value="SOMATOTROPIN"/>
</dbReference>
<dbReference type="GO" id="GO:0005179">
    <property type="term" value="F:hormone activity"/>
    <property type="evidence" value="ECO:0007669"/>
    <property type="project" value="UniProtKB-KW"/>
</dbReference>
<keyword evidence="6" id="KW-0862">Zinc</keyword>
<dbReference type="Ensembl" id="ENSMMST00000021262.1">
    <property type="protein sequence ID" value="ENSMMSP00000019262.1"/>
    <property type="gene ID" value="ENSMMSG00000014401.1"/>
</dbReference>
<dbReference type="Pfam" id="PF00103">
    <property type="entry name" value="Hormone_1"/>
    <property type="match status" value="1"/>
</dbReference>
<dbReference type="InterPro" id="IPR018116">
    <property type="entry name" value="Somatotropin_CS"/>
</dbReference>
<dbReference type="CDD" id="cd10288">
    <property type="entry name" value="prolactin_like"/>
    <property type="match status" value="1"/>
</dbReference>
<dbReference type="GO" id="GO:0007565">
    <property type="term" value="P:female pregnancy"/>
    <property type="evidence" value="ECO:0007669"/>
    <property type="project" value="TreeGrafter"/>
</dbReference>
<reference evidence="8" key="2">
    <citation type="submission" date="2025-09" db="UniProtKB">
        <authorList>
            <consortium name="Ensembl"/>
        </authorList>
    </citation>
    <scope>IDENTIFICATION</scope>
</reference>
<evidence type="ECO:0000256" key="2">
    <source>
        <dbReference type="ARBA" id="ARBA00008474"/>
    </source>
</evidence>
<dbReference type="GO" id="GO:0031667">
    <property type="term" value="P:response to nutrient levels"/>
    <property type="evidence" value="ECO:0007669"/>
    <property type="project" value="TreeGrafter"/>
</dbReference>
<organism evidence="8 9">
    <name type="scientific">Moschus moschiferus</name>
    <name type="common">Siberian musk deer</name>
    <name type="synonym">Moschus sibiricus</name>
    <dbReference type="NCBI Taxonomy" id="68415"/>
    <lineage>
        <taxon>Eukaryota</taxon>
        <taxon>Metazoa</taxon>
        <taxon>Chordata</taxon>
        <taxon>Craniata</taxon>
        <taxon>Vertebrata</taxon>
        <taxon>Euteleostomi</taxon>
        <taxon>Mammalia</taxon>
        <taxon>Eutheria</taxon>
        <taxon>Laurasiatheria</taxon>
        <taxon>Artiodactyla</taxon>
        <taxon>Ruminantia</taxon>
        <taxon>Pecora</taxon>
        <taxon>Moschidae</taxon>
        <taxon>Moschus</taxon>
    </lineage>
</organism>
<dbReference type="GO" id="GO:0030879">
    <property type="term" value="P:mammary gland development"/>
    <property type="evidence" value="ECO:0007669"/>
    <property type="project" value="TreeGrafter"/>
</dbReference>
<evidence type="ECO:0000256" key="1">
    <source>
        <dbReference type="ARBA" id="ARBA00004613"/>
    </source>
</evidence>
<keyword evidence="3" id="KW-0964">Secreted</keyword>
<name>A0A8C6FNX2_MOSMO</name>
<dbReference type="PROSITE" id="PS00266">
    <property type="entry name" value="SOMATOTROPIN_1"/>
    <property type="match status" value="1"/>
</dbReference>
<proteinExistence type="inferred from homology"/>
<dbReference type="Gene3D" id="1.20.1250.10">
    <property type="match status" value="1"/>
</dbReference>
<evidence type="ECO:0000313" key="9">
    <source>
        <dbReference type="Proteomes" id="UP000694544"/>
    </source>
</evidence>
<keyword evidence="6" id="KW-0479">Metal-binding</keyword>
<comment type="subcellular location">
    <subcellularLocation>
        <location evidence="1 7">Secreted</location>
    </subcellularLocation>
</comment>
<evidence type="ECO:0000256" key="3">
    <source>
        <dbReference type="ARBA" id="ARBA00022525"/>
    </source>
</evidence>
<dbReference type="InterPro" id="IPR009079">
    <property type="entry name" value="4_helix_cytokine-like_core"/>
</dbReference>
<dbReference type="GO" id="GO:0005615">
    <property type="term" value="C:extracellular space"/>
    <property type="evidence" value="ECO:0007669"/>
    <property type="project" value="TreeGrafter"/>
</dbReference>
<dbReference type="GO" id="GO:0046872">
    <property type="term" value="F:metal ion binding"/>
    <property type="evidence" value="ECO:0007669"/>
    <property type="project" value="UniProtKB-KW"/>
</dbReference>
<evidence type="ECO:0000256" key="6">
    <source>
        <dbReference type="PIRSR" id="PIRSR601400-1"/>
    </source>
</evidence>
<comment type="similarity">
    <text evidence="2 7">Belongs to the somatotropin/prolactin family.</text>
</comment>
<dbReference type="GO" id="GO:0008284">
    <property type="term" value="P:positive regulation of cell population proliferation"/>
    <property type="evidence" value="ECO:0007669"/>
    <property type="project" value="TreeGrafter"/>
</dbReference>
<keyword evidence="9" id="KW-1185">Reference proteome</keyword>
<keyword evidence="5" id="KW-1015">Disulfide bond</keyword>
<dbReference type="InterPro" id="IPR001400">
    <property type="entry name" value="Somatotropin/Prolactin"/>
</dbReference>
<dbReference type="SUPFAM" id="SSF47266">
    <property type="entry name" value="4-helical cytokines"/>
    <property type="match status" value="1"/>
</dbReference>
<feature type="binding site" evidence="6">
    <location>
        <position position="82"/>
    </location>
    <ligand>
        <name>Zn(2+)</name>
        <dbReference type="ChEBI" id="CHEBI:29105"/>
    </ligand>
</feature>
<dbReference type="PANTHER" id="PTHR11417">
    <property type="entry name" value="SOMATOTROPIN,PROLACTIN"/>
    <property type="match status" value="1"/>
</dbReference>
<feature type="binding site" evidence="6">
    <location>
        <position position="240"/>
    </location>
    <ligand>
        <name>Zn(2+)</name>
        <dbReference type="ChEBI" id="CHEBI:29105"/>
    </ligand>
</feature>
<evidence type="ECO:0000256" key="5">
    <source>
        <dbReference type="ARBA" id="ARBA00023157"/>
    </source>
</evidence>
<keyword evidence="4 7" id="KW-0372">Hormone</keyword>
<dbReference type="Proteomes" id="UP000694544">
    <property type="component" value="Unplaced"/>
</dbReference>